<evidence type="ECO:0000313" key="7">
    <source>
        <dbReference type="Proteomes" id="UP000199355"/>
    </source>
</evidence>
<evidence type="ECO:0000256" key="1">
    <source>
        <dbReference type="ARBA" id="ARBA00004167"/>
    </source>
</evidence>
<sequence>MRMASYVLSFCLHLAVFLLIWFWPNRPPVRLDTPPVMISLVEGAPGGNRTPSPILGHMGQPGAGPLAPTPPAPKAEVAAPERVEVKEPSPLPPTPRQEAAPVKKPEPKPEPKHEPKPEPKPAPKEDAKPIAQKKQDKPKPKEEPKKEAPKETKKPEPAKPQPSKKADKNGKSSAVDPVAAALQHARKASSRADSGDRGNAVEQALAQAQRRAGGNRGGGGGEGSGPGGGGLGDVYMGQVMLAVRPNWGFASAGRVNLVCVVNVKVDMQGRVQQTTVTRGSGNAQFDASAVNAVIRTSQSGQFPPPPSAEYTDLDLVFTLDELMGR</sequence>
<feature type="compositionally biased region" description="Gly residues" evidence="5">
    <location>
        <begin position="214"/>
        <end position="229"/>
    </location>
</feature>
<evidence type="ECO:0000256" key="4">
    <source>
        <dbReference type="ARBA" id="ARBA00023136"/>
    </source>
</evidence>
<feature type="region of interest" description="Disordered" evidence="5">
    <location>
        <begin position="42"/>
        <end position="176"/>
    </location>
</feature>
<organism evidence="6 7">
    <name type="scientific">Desulfovibrio legallii</name>
    <dbReference type="NCBI Taxonomy" id="571438"/>
    <lineage>
        <taxon>Bacteria</taxon>
        <taxon>Pseudomonadati</taxon>
        <taxon>Thermodesulfobacteriota</taxon>
        <taxon>Desulfovibrionia</taxon>
        <taxon>Desulfovibrionales</taxon>
        <taxon>Desulfovibrionaceae</taxon>
        <taxon>Desulfovibrio</taxon>
    </lineage>
</organism>
<comment type="subcellular location">
    <subcellularLocation>
        <location evidence="1">Membrane</location>
        <topology evidence="1">Single-pass membrane protein</topology>
    </subcellularLocation>
</comment>
<keyword evidence="7" id="KW-1185">Reference proteome</keyword>
<feature type="compositionally biased region" description="Basic and acidic residues" evidence="5">
    <location>
        <begin position="101"/>
        <end position="157"/>
    </location>
</feature>
<dbReference type="GO" id="GO:0016020">
    <property type="term" value="C:membrane"/>
    <property type="evidence" value="ECO:0007669"/>
    <property type="project" value="UniProtKB-SubCell"/>
</dbReference>
<evidence type="ECO:0000256" key="2">
    <source>
        <dbReference type="ARBA" id="ARBA00022692"/>
    </source>
</evidence>
<evidence type="ECO:0000256" key="3">
    <source>
        <dbReference type="ARBA" id="ARBA00022989"/>
    </source>
</evidence>
<keyword evidence="3" id="KW-1133">Transmembrane helix</keyword>
<dbReference type="OrthoDB" id="5461359at2"/>
<dbReference type="NCBIfam" id="TIGR01352">
    <property type="entry name" value="tonB_Cterm"/>
    <property type="match status" value="1"/>
</dbReference>
<keyword evidence="4" id="KW-0472">Membrane</keyword>
<dbReference type="STRING" id="571438.SAMN05192586_101245"/>
<protein>
    <submittedName>
        <fullName evidence="6">TolA protein</fullName>
    </submittedName>
</protein>
<reference evidence="7" key="1">
    <citation type="submission" date="2016-10" db="EMBL/GenBank/DDBJ databases">
        <authorList>
            <person name="Varghese N."/>
            <person name="Submissions S."/>
        </authorList>
    </citation>
    <scope>NUCLEOTIDE SEQUENCE [LARGE SCALE GENOMIC DNA]</scope>
    <source>
        <strain evidence="7">KHC7</strain>
    </source>
</reference>
<gene>
    <name evidence="6" type="ORF">SAMN05192586_101245</name>
</gene>
<dbReference type="InterPro" id="IPR006260">
    <property type="entry name" value="TonB/TolA_C"/>
</dbReference>
<dbReference type="SUPFAM" id="SSF74653">
    <property type="entry name" value="TolA/TonB C-terminal domain"/>
    <property type="match status" value="1"/>
</dbReference>
<evidence type="ECO:0000256" key="5">
    <source>
        <dbReference type="SAM" id="MobiDB-lite"/>
    </source>
</evidence>
<proteinExistence type="predicted"/>
<dbReference type="Pfam" id="PF13103">
    <property type="entry name" value="TonB_2"/>
    <property type="match status" value="1"/>
</dbReference>
<accession>A0A1G7IDG9</accession>
<dbReference type="Proteomes" id="UP000199355">
    <property type="component" value="Unassembled WGS sequence"/>
</dbReference>
<name>A0A1G7IDG9_9BACT</name>
<dbReference type="Gene3D" id="3.30.1150.10">
    <property type="match status" value="1"/>
</dbReference>
<feature type="region of interest" description="Disordered" evidence="5">
    <location>
        <begin position="208"/>
        <end position="229"/>
    </location>
</feature>
<dbReference type="AlphaFoldDB" id="A0A1G7IDG9"/>
<dbReference type="EMBL" id="FNBX01000001">
    <property type="protein sequence ID" value="SDF10556.1"/>
    <property type="molecule type" value="Genomic_DNA"/>
</dbReference>
<keyword evidence="2" id="KW-0812">Transmembrane</keyword>
<evidence type="ECO:0000313" key="6">
    <source>
        <dbReference type="EMBL" id="SDF10556.1"/>
    </source>
</evidence>